<dbReference type="PANTHER" id="PTHR43465">
    <property type="entry name" value="DUF1680 DOMAIN PROTEIN (AFU_ORTHOLOGUE AFUA_1G08910)"/>
    <property type="match status" value="1"/>
</dbReference>
<proteinExistence type="predicted"/>
<name>A0A7R7IBW5_9FIRM</name>
<evidence type="ECO:0000313" key="3">
    <source>
        <dbReference type="EMBL" id="BCN30063.1"/>
    </source>
</evidence>
<feature type="domain" description="Non-reducing end beta-L-arabinofuranosidase-like GH127 catalytic" evidence="1">
    <location>
        <begin position="13"/>
        <end position="425"/>
    </location>
</feature>
<gene>
    <name evidence="3" type="ORF">bsdtb5_13580</name>
</gene>
<dbReference type="RefSeq" id="WP_271715312.1">
    <property type="nucleotide sequence ID" value="NZ_AP024169.1"/>
</dbReference>
<dbReference type="KEGG" id="ahb:bsdtb5_13580"/>
<dbReference type="SUPFAM" id="SSF48208">
    <property type="entry name" value="Six-hairpin glycosidases"/>
    <property type="match status" value="1"/>
</dbReference>
<dbReference type="InterPro" id="IPR049049">
    <property type="entry name" value="Beta-AFase-like_GH127_C"/>
</dbReference>
<sequence>MRESKIQRLALNQVHIKDSFWNKHIQLVKDTILPYQWDIINDRVPGVETSHSLMNIRIAAKLSEGEFYGQVFQDTDVAKWLEAVAYTIAVSKDEKLENDADMVIDMIERAQEKDGYFNTYYILKKEKRFSNLTEGHELYTAGHLIEAGVAYYEATRKDKLLNVCRKLADLICNTFGEEEGKIHGYPGHQEIELALVKLYDVTKQKKYLDMAKYFIDKRGVGKNYFLEEQKKENYHHIFDEFKNYDPIYSQSHLPVREQKTAEGHAVRATYMYCAMADLAYAYEDEELLQTSITIWNNIVNQRMFITGGIGSSGYLERFTTDYDLPNDSNYAETCASIGLSYFSFRMNQITKEAKYIDILEKELYNTILSGVSLDGKSFFYVNPLEVWPASLIPLTSKAHVKANRQQWFGVACCPPNIARTLASIGQYIYGIDQDTIYINLFIENETIVQIGEKNYKISIITKFPFDSTISISVQKLTEYTCDTDIQPNEIKDIRNVLSKNAEINDTVKLKIRIPEYTKNFVIKKGEENIKYDNHLGYATIELSHEELLCNQEIVIHMDMKARFVHANPLVRKDSGKVCIMKGPLVYALEEIDNGKNLSAIMISTKQELVEKYEEDLLGGVTVIHLSGKKISEMNWTDHKLYDSREVLFDEVKLKAIPYAYWNNRGEGEMLVWIKEIFES</sequence>
<dbReference type="Pfam" id="PF07944">
    <property type="entry name" value="Beta-AFase-like_GH127_cat"/>
    <property type="match status" value="1"/>
</dbReference>
<evidence type="ECO:0000259" key="1">
    <source>
        <dbReference type="Pfam" id="PF07944"/>
    </source>
</evidence>
<evidence type="ECO:0000259" key="2">
    <source>
        <dbReference type="Pfam" id="PF20737"/>
    </source>
</evidence>
<protein>
    <recommendedName>
        <fullName evidence="5">Glycoside hydrolase family 127 protein</fullName>
    </recommendedName>
</protein>
<keyword evidence="4" id="KW-1185">Reference proteome</keyword>
<dbReference type="AlphaFoldDB" id="A0A7R7IBW5"/>
<dbReference type="InterPro" id="IPR049174">
    <property type="entry name" value="Beta-AFase-like"/>
</dbReference>
<evidence type="ECO:0008006" key="5">
    <source>
        <dbReference type="Google" id="ProtNLM"/>
    </source>
</evidence>
<dbReference type="EMBL" id="AP024169">
    <property type="protein sequence ID" value="BCN30063.1"/>
    <property type="molecule type" value="Genomic_DNA"/>
</dbReference>
<dbReference type="InterPro" id="IPR012878">
    <property type="entry name" value="Beta-AFase-like_GH127_cat"/>
</dbReference>
<dbReference type="GO" id="GO:0005975">
    <property type="term" value="P:carbohydrate metabolic process"/>
    <property type="evidence" value="ECO:0007669"/>
    <property type="project" value="InterPro"/>
</dbReference>
<feature type="domain" description="Non-reducing end beta-L-arabinofuranosidase-like GH127 C-terminal" evidence="2">
    <location>
        <begin position="562"/>
        <end position="674"/>
    </location>
</feature>
<organism evidence="3 4">
    <name type="scientific">Anaeromicropila herbilytica</name>
    <dbReference type="NCBI Taxonomy" id="2785025"/>
    <lineage>
        <taxon>Bacteria</taxon>
        <taxon>Bacillati</taxon>
        <taxon>Bacillota</taxon>
        <taxon>Clostridia</taxon>
        <taxon>Lachnospirales</taxon>
        <taxon>Lachnospiraceae</taxon>
        <taxon>Anaeromicropila</taxon>
    </lineage>
</organism>
<reference evidence="3 4" key="1">
    <citation type="submission" date="2020-11" db="EMBL/GenBank/DDBJ databases">
        <title>Draft genome sequencing of a Lachnospiraceae strain isolated from anoxic soil subjected to BSD treatment.</title>
        <authorList>
            <person name="Uek A."/>
            <person name="Tonouchi A."/>
        </authorList>
    </citation>
    <scope>NUCLEOTIDE SEQUENCE [LARGE SCALE GENOMIC DNA]</scope>
    <source>
        <strain evidence="3 4">TB5</strain>
    </source>
</reference>
<evidence type="ECO:0000313" key="4">
    <source>
        <dbReference type="Proteomes" id="UP000595897"/>
    </source>
</evidence>
<dbReference type="Proteomes" id="UP000595897">
    <property type="component" value="Chromosome"/>
</dbReference>
<dbReference type="Pfam" id="PF20737">
    <property type="entry name" value="Glyco_hydro127C"/>
    <property type="match status" value="1"/>
</dbReference>
<dbReference type="PANTHER" id="PTHR43465:SF2">
    <property type="entry name" value="DUF1680 DOMAIN PROTEIN (AFU_ORTHOLOGUE AFUA_1G08910)"/>
    <property type="match status" value="1"/>
</dbReference>
<dbReference type="InterPro" id="IPR008928">
    <property type="entry name" value="6-hairpin_glycosidase_sf"/>
</dbReference>
<dbReference type="Gene3D" id="1.50.10.20">
    <property type="match status" value="1"/>
</dbReference>
<accession>A0A7R7IBW5</accession>